<reference evidence="1 2" key="1">
    <citation type="journal article" date="2024" name="G3 (Bethesda)">
        <title>Genome assembly of Hibiscus sabdariffa L. provides insights into metabolisms of medicinal natural products.</title>
        <authorList>
            <person name="Kim T."/>
        </authorList>
    </citation>
    <scope>NUCLEOTIDE SEQUENCE [LARGE SCALE GENOMIC DNA]</scope>
    <source>
        <strain evidence="1">TK-2024</strain>
        <tissue evidence="1">Old leaves</tissue>
    </source>
</reference>
<gene>
    <name evidence="1" type="ORF">V6N12_044256</name>
</gene>
<dbReference type="Proteomes" id="UP001472677">
    <property type="component" value="Unassembled WGS sequence"/>
</dbReference>
<organism evidence="1 2">
    <name type="scientific">Hibiscus sabdariffa</name>
    <name type="common">roselle</name>
    <dbReference type="NCBI Taxonomy" id="183260"/>
    <lineage>
        <taxon>Eukaryota</taxon>
        <taxon>Viridiplantae</taxon>
        <taxon>Streptophyta</taxon>
        <taxon>Embryophyta</taxon>
        <taxon>Tracheophyta</taxon>
        <taxon>Spermatophyta</taxon>
        <taxon>Magnoliopsida</taxon>
        <taxon>eudicotyledons</taxon>
        <taxon>Gunneridae</taxon>
        <taxon>Pentapetalae</taxon>
        <taxon>rosids</taxon>
        <taxon>malvids</taxon>
        <taxon>Malvales</taxon>
        <taxon>Malvaceae</taxon>
        <taxon>Malvoideae</taxon>
        <taxon>Hibiscus</taxon>
    </lineage>
</organism>
<evidence type="ECO:0000313" key="1">
    <source>
        <dbReference type="EMBL" id="KAK8538119.1"/>
    </source>
</evidence>
<proteinExistence type="predicted"/>
<comment type="caution">
    <text evidence="1">The sequence shown here is derived from an EMBL/GenBank/DDBJ whole genome shotgun (WGS) entry which is preliminary data.</text>
</comment>
<keyword evidence="2" id="KW-1185">Reference proteome</keyword>
<accession>A0ABR2DID4</accession>
<name>A0ABR2DID4_9ROSI</name>
<sequence length="244" mass="27758">MSTRFGFCWSEIHLGKRPFLLSISTQLHLPTEKLFCYLASWSEYAGFSDFLKYIWNAKANFDSNMASFITQDLKHELDIVLHQGESLWFQHSRSQWLSKGDRNTSFYHRATMVCKKQKFFSRLKVDNGTWCDDQPVLHLSATDFYKNLFTSSVSHLATWDVPLSFHHFSVSKDEDHIGCLSVLAECQRLLAAMQFQQEVVHPLSCSSLIWHSPHFGCVKANVDGVVIPVDLTVACGGVPCVASD</sequence>
<protein>
    <submittedName>
        <fullName evidence="1">Uncharacterized protein</fullName>
    </submittedName>
</protein>
<evidence type="ECO:0000313" key="2">
    <source>
        <dbReference type="Proteomes" id="UP001472677"/>
    </source>
</evidence>
<dbReference type="EMBL" id="JBBPBM010000028">
    <property type="protein sequence ID" value="KAK8538119.1"/>
    <property type="molecule type" value="Genomic_DNA"/>
</dbReference>